<evidence type="ECO:0000313" key="8">
    <source>
        <dbReference type="EMBL" id="KAG5495140.1"/>
    </source>
</evidence>
<feature type="domain" description="Aminotransferase class V" evidence="6">
    <location>
        <begin position="589"/>
        <end position="776"/>
    </location>
</feature>
<evidence type="ECO:0000256" key="4">
    <source>
        <dbReference type="ARBA" id="ARBA00022840"/>
    </source>
</evidence>
<dbReference type="OrthoDB" id="10250117at2759"/>
<dbReference type="EMBL" id="JAFJZO010000033">
    <property type="protein sequence ID" value="KAG5495140.1"/>
    <property type="molecule type" value="Genomic_DNA"/>
</dbReference>
<keyword evidence="3" id="KW-0547">Nucleotide-binding</keyword>
<accession>A0A836L5B0</accession>
<organism evidence="8 9">
    <name type="scientific">Porcisia hertigi</name>
    <dbReference type="NCBI Taxonomy" id="2761500"/>
    <lineage>
        <taxon>Eukaryota</taxon>
        <taxon>Discoba</taxon>
        <taxon>Euglenozoa</taxon>
        <taxon>Kinetoplastea</taxon>
        <taxon>Metakinetoplastina</taxon>
        <taxon>Trypanosomatida</taxon>
        <taxon>Trypanosomatidae</taxon>
        <taxon>Leishmaniinae</taxon>
        <taxon>Porcisia</taxon>
    </lineage>
</organism>
<dbReference type="GO" id="GO:0005524">
    <property type="term" value="F:ATP binding"/>
    <property type="evidence" value="ECO:0007669"/>
    <property type="project" value="UniProtKB-KW"/>
</dbReference>
<evidence type="ECO:0000256" key="3">
    <source>
        <dbReference type="ARBA" id="ARBA00022741"/>
    </source>
</evidence>
<dbReference type="Gene3D" id="3.30.70.1510">
    <property type="entry name" value="THUMP domain-like"/>
    <property type="match status" value="1"/>
</dbReference>
<keyword evidence="4" id="KW-0067">ATP-binding</keyword>
<feature type="domain" description="Aminotransferase class V" evidence="6">
    <location>
        <begin position="470"/>
        <end position="547"/>
    </location>
</feature>
<dbReference type="KEGG" id="phet:94288312"/>
<dbReference type="GeneID" id="94288312"/>
<dbReference type="PANTHER" id="PTHR11601">
    <property type="entry name" value="CYSTEINE DESULFURYLASE FAMILY MEMBER"/>
    <property type="match status" value="1"/>
</dbReference>
<dbReference type="InterPro" id="IPR015421">
    <property type="entry name" value="PyrdxlP-dep_Trfase_major"/>
</dbReference>
<reference evidence="8 9" key="1">
    <citation type="submission" date="2021-02" db="EMBL/GenBank/DDBJ databases">
        <title>Porcisia hertigi Genome sequencing and assembly.</title>
        <authorList>
            <person name="Almutairi H."/>
            <person name="Gatherer D."/>
        </authorList>
    </citation>
    <scope>NUCLEOTIDE SEQUENCE [LARGE SCALE GENOMIC DNA]</scope>
    <source>
        <strain evidence="8 9">C119</strain>
    </source>
</reference>
<dbReference type="Proteomes" id="UP000674318">
    <property type="component" value="Unassembled WGS sequence"/>
</dbReference>
<comment type="cofactor">
    <cofactor evidence="1">
        <name>pyridoxal 5'-phosphate</name>
        <dbReference type="ChEBI" id="CHEBI:597326"/>
    </cofactor>
</comment>
<dbReference type="InterPro" id="IPR000192">
    <property type="entry name" value="Aminotrans_V_dom"/>
</dbReference>
<dbReference type="Gene3D" id="3.90.1150.10">
    <property type="entry name" value="Aspartate Aminotransferase, domain 1"/>
    <property type="match status" value="2"/>
</dbReference>
<dbReference type="Gene3D" id="1.10.260.50">
    <property type="match status" value="1"/>
</dbReference>
<feature type="domain" description="Thil AANH" evidence="7">
    <location>
        <begin position="224"/>
        <end position="392"/>
    </location>
</feature>
<dbReference type="InterPro" id="IPR014729">
    <property type="entry name" value="Rossmann-like_a/b/a_fold"/>
</dbReference>
<gene>
    <name evidence="8" type="ORF">JKF63_02194</name>
</gene>
<dbReference type="Gene3D" id="3.40.50.620">
    <property type="entry name" value="HUPs"/>
    <property type="match status" value="1"/>
</dbReference>
<evidence type="ECO:0000259" key="6">
    <source>
        <dbReference type="Pfam" id="PF00266"/>
    </source>
</evidence>
<dbReference type="InterPro" id="IPR020536">
    <property type="entry name" value="ThiI_AANH"/>
</dbReference>
<dbReference type="PANTHER" id="PTHR11601:SF34">
    <property type="entry name" value="CYSTEINE DESULFURASE"/>
    <property type="match status" value="1"/>
</dbReference>
<evidence type="ECO:0000256" key="2">
    <source>
        <dbReference type="ARBA" id="ARBA00006490"/>
    </source>
</evidence>
<evidence type="ECO:0000313" key="9">
    <source>
        <dbReference type="Proteomes" id="UP000674318"/>
    </source>
</evidence>
<keyword evidence="9" id="KW-1185">Reference proteome</keyword>
<protein>
    <recommendedName>
        <fullName evidence="10">Cysteine desulfurase</fullName>
    </recommendedName>
</protein>
<dbReference type="Pfam" id="PF00266">
    <property type="entry name" value="Aminotran_5"/>
    <property type="match status" value="2"/>
</dbReference>
<dbReference type="SUPFAM" id="SSF52402">
    <property type="entry name" value="Adenine nucleotide alpha hydrolases-like"/>
    <property type="match status" value="1"/>
</dbReference>
<dbReference type="Gene3D" id="3.40.640.10">
    <property type="entry name" value="Type I PLP-dependent aspartate aminotransferase-like (Major domain)"/>
    <property type="match status" value="2"/>
</dbReference>
<evidence type="ECO:0008006" key="10">
    <source>
        <dbReference type="Google" id="ProtNLM"/>
    </source>
</evidence>
<dbReference type="Pfam" id="PF02568">
    <property type="entry name" value="ThiI"/>
    <property type="match status" value="1"/>
</dbReference>
<evidence type="ECO:0000256" key="1">
    <source>
        <dbReference type="ARBA" id="ARBA00001933"/>
    </source>
</evidence>
<comment type="similarity">
    <text evidence="2">Belongs to the class-V pyridoxal-phosphate-dependent aminotransferase family. NifS/IscS subfamily.</text>
</comment>
<dbReference type="SUPFAM" id="SSF143437">
    <property type="entry name" value="THUMP domain-like"/>
    <property type="match status" value="1"/>
</dbReference>
<evidence type="ECO:0000256" key="5">
    <source>
        <dbReference type="SAM" id="MobiDB-lite"/>
    </source>
</evidence>
<sequence>MSSTAPVEKLPTNPRDFPDDRTPNYILKAKNGHFHFMMVEPDVSKNYLWYMSEPKLVTASELEAEMRVPGRRWYATDKEGFELQKKNNAVASEGEPYVCLQSIKSRGLYWFGKRHAEPPVEEVTLVVSVGELYLKSAIHRKRLVRLLMENMRRVLNNPQVFRNGETMIEVRKQTPTKEQLKLLALLPGIANIYEGSHEKGDRKGDPRGALICAGAQGIPIIPDQRVLALISGGIDSPVAAYRMMTRGCFVNGVHFLNSTNDTASVVEKNRRICERLSSVQGRFEMHYVDISTLQSQIVANVPNHNRTLIYKWFMLSLAASFDDSCFIVTGDSAGQVASQTVHNISTLYPTIRKAVVAPLIGMTKNFIIDEARRINTFDFSIQEGADCCQYMMCKTGANLMMGRRALNACIRRVKLSELKVMSEVYRDGKLSGSSEWTYNPQSGMRASNDTPPLEGLAHDNSSDRDVNDVIYFDAAAGTKVAEEVKTAMLRAPEGNPNSMHMSGREARMAVEKVRSQLAKVMHVPANDIIFTSGGTESNNIALNGYRVEREAWSHASTTENASSPVGSTVVRVVDLVNHETGSINCNLTRPKGGRLHVDASQGLLRIDFGSLDLSQVDSITVTAHKINGPVGIGALYLRNLSCNRLFTGGTQEKGIRPGTENVPAIVGFGVALGLDRSHSIHREIDALMTEELEKMGCEINRRGETSGYIVHATLPIGVSNTDVVSLLSTKYHVEIGTGSACKTNEVNTTVYDTLGKTPAPTRSIRISWDSFATFNDAKHVLSALKKVLDELRPRC</sequence>
<dbReference type="AlphaFoldDB" id="A0A836L5B0"/>
<dbReference type="InterPro" id="IPR015422">
    <property type="entry name" value="PyrdxlP-dep_Trfase_small"/>
</dbReference>
<feature type="region of interest" description="Disordered" evidence="5">
    <location>
        <begin position="1"/>
        <end position="22"/>
    </location>
</feature>
<dbReference type="SUPFAM" id="SSF53383">
    <property type="entry name" value="PLP-dependent transferases"/>
    <property type="match status" value="1"/>
</dbReference>
<evidence type="ECO:0000259" key="7">
    <source>
        <dbReference type="Pfam" id="PF02568"/>
    </source>
</evidence>
<proteinExistence type="inferred from homology"/>
<comment type="caution">
    <text evidence="8">The sequence shown here is derived from an EMBL/GenBank/DDBJ whole genome shotgun (WGS) entry which is preliminary data.</text>
</comment>
<dbReference type="InterPro" id="IPR015424">
    <property type="entry name" value="PyrdxlP-dep_Trfase"/>
</dbReference>
<dbReference type="RefSeq" id="XP_067754392.1">
    <property type="nucleotide sequence ID" value="XM_067898235.1"/>
</dbReference>
<dbReference type="GO" id="GO:0004810">
    <property type="term" value="F:CCA tRNA nucleotidyltransferase activity"/>
    <property type="evidence" value="ECO:0007669"/>
    <property type="project" value="InterPro"/>
</dbReference>
<name>A0A836L5B0_9TRYP</name>